<keyword evidence="3" id="KW-0804">Transcription</keyword>
<evidence type="ECO:0000256" key="1">
    <source>
        <dbReference type="ARBA" id="ARBA00005510"/>
    </source>
</evidence>
<dbReference type="GO" id="GO:0006351">
    <property type="term" value="P:DNA-templated transcription"/>
    <property type="evidence" value="ECO:0007669"/>
    <property type="project" value="InterPro"/>
</dbReference>
<feature type="region of interest" description="Disordered" evidence="4">
    <location>
        <begin position="106"/>
        <end position="180"/>
    </location>
</feature>
<dbReference type="AlphaFoldDB" id="A0A7I8LAU5"/>
<feature type="region of interest" description="Disordered" evidence="4">
    <location>
        <begin position="228"/>
        <end position="262"/>
    </location>
</feature>
<name>A0A7I8LAU5_SPIIN</name>
<dbReference type="Gene3D" id="4.10.280.10">
    <property type="entry name" value="Helix-loop-helix DNA-binding domain"/>
    <property type="match status" value="1"/>
</dbReference>
<dbReference type="GO" id="GO:0046983">
    <property type="term" value="F:protein dimerization activity"/>
    <property type="evidence" value="ECO:0007669"/>
    <property type="project" value="InterPro"/>
</dbReference>
<dbReference type="InterPro" id="IPR036638">
    <property type="entry name" value="HLH_DNA-bd_sf"/>
</dbReference>
<sequence>MVTASRSNGGFAEGEDDIFVKEEFNHKERTVNVDVGNTSDNNNEQQPSTPRSKHSATEQRRRTKINERFRTLKDLIPPNDQKRDKASLLLEVIEYIRFLQEKVQTYESSCPARTQDGAKLTPWRARQDSATAAADHPPPAPPILPLRGAGPADPDSGGGGGGVTPQQQAARWSPSGGRDEQVMIPAADEGLSNLSTLYSQGLVTRLTQALEGSGVDLTQASVSVRVNLGRGATTSLPEMPTAEEQTEPPPDRPGKRLKPDAS</sequence>
<dbReference type="Pfam" id="PF00010">
    <property type="entry name" value="HLH"/>
    <property type="match status" value="1"/>
</dbReference>
<organism evidence="6 7">
    <name type="scientific">Spirodela intermedia</name>
    <name type="common">Intermediate duckweed</name>
    <dbReference type="NCBI Taxonomy" id="51605"/>
    <lineage>
        <taxon>Eukaryota</taxon>
        <taxon>Viridiplantae</taxon>
        <taxon>Streptophyta</taxon>
        <taxon>Embryophyta</taxon>
        <taxon>Tracheophyta</taxon>
        <taxon>Spermatophyta</taxon>
        <taxon>Magnoliopsida</taxon>
        <taxon>Liliopsida</taxon>
        <taxon>Araceae</taxon>
        <taxon>Lemnoideae</taxon>
        <taxon>Spirodela</taxon>
    </lineage>
</organism>
<feature type="region of interest" description="Disordered" evidence="4">
    <location>
        <begin position="29"/>
        <end position="80"/>
    </location>
</feature>
<evidence type="ECO:0000256" key="2">
    <source>
        <dbReference type="ARBA" id="ARBA00023015"/>
    </source>
</evidence>
<evidence type="ECO:0000313" key="7">
    <source>
        <dbReference type="Proteomes" id="UP000663760"/>
    </source>
</evidence>
<keyword evidence="2" id="KW-0805">Transcription regulation</keyword>
<reference evidence="6" key="1">
    <citation type="submission" date="2020-02" db="EMBL/GenBank/DDBJ databases">
        <authorList>
            <person name="Scholz U."/>
            <person name="Mascher M."/>
            <person name="Fiebig A."/>
        </authorList>
    </citation>
    <scope>NUCLEOTIDE SEQUENCE</scope>
</reference>
<dbReference type="CDD" id="cd11453">
    <property type="entry name" value="bHLH_AtBIM_like"/>
    <property type="match status" value="1"/>
</dbReference>
<evidence type="ECO:0000256" key="3">
    <source>
        <dbReference type="ARBA" id="ARBA00023163"/>
    </source>
</evidence>
<dbReference type="GO" id="GO:0003700">
    <property type="term" value="F:DNA-binding transcription factor activity"/>
    <property type="evidence" value="ECO:0007669"/>
    <property type="project" value="InterPro"/>
</dbReference>
<dbReference type="PANTHER" id="PTHR46412:SF6">
    <property type="entry name" value="TRANSCRIPTION FACTOR BIM2"/>
    <property type="match status" value="1"/>
</dbReference>
<dbReference type="PANTHER" id="PTHR46412">
    <property type="entry name" value="BES1-INTERACTING MYC-LIKE PROTEIN"/>
    <property type="match status" value="1"/>
</dbReference>
<gene>
    <name evidence="6" type="ORF">SI8410_13017821</name>
</gene>
<keyword evidence="7" id="KW-1185">Reference proteome</keyword>
<dbReference type="OrthoDB" id="690068at2759"/>
<feature type="compositionally biased region" description="Polar residues" evidence="4">
    <location>
        <begin position="35"/>
        <end position="50"/>
    </location>
</feature>
<dbReference type="InterPro" id="IPR011598">
    <property type="entry name" value="bHLH_dom"/>
</dbReference>
<feature type="compositionally biased region" description="Basic and acidic residues" evidence="4">
    <location>
        <begin position="55"/>
        <end position="73"/>
    </location>
</feature>
<dbReference type="InterPro" id="IPR044295">
    <property type="entry name" value="BIM1/2/3"/>
</dbReference>
<dbReference type="Proteomes" id="UP000663760">
    <property type="component" value="Chromosome 13"/>
</dbReference>
<evidence type="ECO:0000313" key="6">
    <source>
        <dbReference type="EMBL" id="CAA7407143.1"/>
    </source>
</evidence>
<protein>
    <recommendedName>
        <fullName evidence="5">BHLH domain-containing protein</fullName>
    </recommendedName>
</protein>
<accession>A0A7I8LAU5</accession>
<dbReference type="SMART" id="SM00353">
    <property type="entry name" value="HLH"/>
    <property type="match status" value="1"/>
</dbReference>
<dbReference type="PROSITE" id="PS50888">
    <property type="entry name" value="BHLH"/>
    <property type="match status" value="1"/>
</dbReference>
<feature type="compositionally biased region" description="Basic and acidic residues" evidence="4">
    <location>
        <begin position="249"/>
        <end position="262"/>
    </location>
</feature>
<evidence type="ECO:0000259" key="5">
    <source>
        <dbReference type="PROSITE" id="PS50888"/>
    </source>
</evidence>
<dbReference type="SUPFAM" id="SSF47459">
    <property type="entry name" value="HLH, helix-loop-helix DNA-binding domain"/>
    <property type="match status" value="1"/>
</dbReference>
<comment type="similarity">
    <text evidence="1">Belongs to the bHLH protein family.</text>
</comment>
<evidence type="ECO:0000256" key="4">
    <source>
        <dbReference type="SAM" id="MobiDB-lite"/>
    </source>
</evidence>
<feature type="compositionally biased region" description="Low complexity" evidence="4">
    <location>
        <begin position="145"/>
        <end position="155"/>
    </location>
</feature>
<proteinExistence type="inferred from homology"/>
<feature type="domain" description="BHLH" evidence="5">
    <location>
        <begin position="49"/>
        <end position="99"/>
    </location>
</feature>
<dbReference type="EMBL" id="LR746276">
    <property type="protein sequence ID" value="CAA7407143.1"/>
    <property type="molecule type" value="Genomic_DNA"/>
</dbReference>